<proteinExistence type="inferred from homology"/>
<comment type="similarity">
    <text evidence="1 3">Belongs to the type-B carboxylesterase/lipase family.</text>
</comment>
<feature type="domain" description="Carboxylesterase type B" evidence="4">
    <location>
        <begin position="23"/>
        <end position="154"/>
    </location>
</feature>
<dbReference type="EMBL" id="JAESVG020000004">
    <property type="protein sequence ID" value="KAG8628057.1"/>
    <property type="molecule type" value="Genomic_DNA"/>
</dbReference>
<dbReference type="InterPro" id="IPR019826">
    <property type="entry name" value="Carboxylesterase_B_AS"/>
</dbReference>
<feature type="chain" id="PRO_5035490109" description="Carboxylic ester hydrolase" evidence="3">
    <location>
        <begin position="19"/>
        <end position="471"/>
    </location>
</feature>
<dbReference type="InterPro" id="IPR029058">
    <property type="entry name" value="AB_hydrolase_fold"/>
</dbReference>
<evidence type="ECO:0000313" key="6">
    <source>
        <dbReference type="Proteomes" id="UP000809789"/>
    </source>
</evidence>
<comment type="caution">
    <text evidence="5">The sequence shown here is derived from an EMBL/GenBank/DDBJ whole genome shotgun (WGS) entry which is preliminary data.</text>
</comment>
<evidence type="ECO:0000256" key="2">
    <source>
        <dbReference type="ARBA" id="ARBA00022801"/>
    </source>
</evidence>
<protein>
    <recommendedName>
        <fullName evidence="3">Carboxylic ester hydrolase</fullName>
        <ecNumber evidence="3">3.1.1.-</ecNumber>
    </recommendedName>
</protein>
<dbReference type="GO" id="GO:0016787">
    <property type="term" value="F:hydrolase activity"/>
    <property type="evidence" value="ECO:0007669"/>
    <property type="project" value="UniProtKB-KW"/>
</dbReference>
<dbReference type="InterPro" id="IPR050309">
    <property type="entry name" value="Type-B_Carboxylest/Lipase"/>
</dbReference>
<reference evidence="5" key="1">
    <citation type="submission" date="2021-07" db="EMBL/GenBank/DDBJ databases">
        <title>Elsinoe batatas strain:CRI-CJ2 Genome sequencing and assembly.</title>
        <authorList>
            <person name="Huang L."/>
        </authorList>
    </citation>
    <scope>NUCLEOTIDE SEQUENCE</scope>
    <source>
        <strain evidence="5">CRI-CJ2</strain>
    </source>
</reference>
<evidence type="ECO:0000256" key="3">
    <source>
        <dbReference type="RuleBase" id="RU361235"/>
    </source>
</evidence>
<keyword evidence="2 3" id="KW-0378">Hydrolase</keyword>
<organism evidence="5 6">
    <name type="scientific">Elsinoe batatas</name>
    <dbReference type="NCBI Taxonomy" id="2601811"/>
    <lineage>
        <taxon>Eukaryota</taxon>
        <taxon>Fungi</taxon>
        <taxon>Dikarya</taxon>
        <taxon>Ascomycota</taxon>
        <taxon>Pezizomycotina</taxon>
        <taxon>Dothideomycetes</taxon>
        <taxon>Dothideomycetidae</taxon>
        <taxon>Myriangiales</taxon>
        <taxon>Elsinoaceae</taxon>
        <taxon>Elsinoe</taxon>
    </lineage>
</organism>
<dbReference type="PANTHER" id="PTHR11559">
    <property type="entry name" value="CARBOXYLESTERASE"/>
    <property type="match status" value="1"/>
</dbReference>
<dbReference type="InterPro" id="IPR002018">
    <property type="entry name" value="CarbesteraseB"/>
</dbReference>
<accession>A0A8K0L2T4</accession>
<keyword evidence="3" id="KW-0732">Signal</keyword>
<keyword evidence="6" id="KW-1185">Reference proteome</keyword>
<dbReference type="OrthoDB" id="408631at2759"/>
<name>A0A8K0L2T4_9PEZI</name>
<dbReference type="SUPFAM" id="SSF53474">
    <property type="entry name" value="alpha/beta-Hydrolases"/>
    <property type="match status" value="1"/>
</dbReference>
<dbReference type="PROSITE" id="PS00122">
    <property type="entry name" value="CARBOXYLESTERASE_B_1"/>
    <property type="match status" value="1"/>
</dbReference>
<sequence>MLSMPGLLLLAHLSLGIAFSHYPVVSSSSGRIIGHRAPNSTDTFEFLGIKYGQAPVGELRFAAPLRYSAPRSQVFNASKFHPDCPSNKPPVTSFPDFTGNDFAIYSKFTAQNNNTQDEDCLALNIWTKSPRNLKHENKPVFVFFHGGRFTIPGPNSPFYRARRTLQAWKTSWLSPSGQEQNAAFRDQRLAVEWVRDNIANFGGSPNHIIIFGQSAGGTSVDYWTYAYRHDPIIAGAISHSGTAFSFLPNDPTYSTSLYHNVSSTLSCGTPSTASPSTILSCSTSNEAGFYRVSAYNANISLTNPAWERFNQRAFTCPTKYAADARARAGVPVWRYRYSPDWPNLRLYNATTNSSAAAAGKDGGGRPASGAYHGSELSLLFGTTREVTGQETVGEEESLGRYIMGAWGAFGRDPGRGLEGYGWPMWRGGKGEDLVLLGKGEAEGAEFVGAERYDGECPPVEENNPLPGRGAF</sequence>
<evidence type="ECO:0000313" key="5">
    <source>
        <dbReference type="EMBL" id="KAG8628057.1"/>
    </source>
</evidence>
<feature type="domain" description="Carboxylesterase type B" evidence="4">
    <location>
        <begin position="180"/>
        <end position="284"/>
    </location>
</feature>
<dbReference type="AlphaFoldDB" id="A0A8K0L2T4"/>
<dbReference type="Gene3D" id="3.40.50.1820">
    <property type="entry name" value="alpha/beta hydrolase"/>
    <property type="match status" value="2"/>
</dbReference>
<dbReference type="Proteomes" id="UP000809789">
    <property type="component" value="Unassembled WGS sequence"/>
</dbReference>
<gene>
    <name evidence="5" type="ORF">KVT40_003930</name>
</gene>
<feature type="signal peptide" evidence="3">
    <location>
        <begin position="1"/>
        <end position="18"/>
    </location>
</feature>
<dbReference type="Pfam" id="PF00135">
    <property type="entry name" value="COesterase"/>
    <property type="match status" value="2"/>
</dbReference>
<dbReference type="EC" id="3.1.1.-" evidence="3"/>
<evidence type="ECO:0000259" key="4">
    <source>
        <dbReference type="Pfam" id="PF00135"/>
    </source>
</evidence>
<evidence type="ECO:0000256" key="1">
    <source>
        <dbReference type="ARBA" id="ARBA00005964"/>
    </source>
</evidence>